<dbReference type="Proteomes" id="UP000798662">
    <property type="component" value="Chromosome 1"/>
</dbReference>
<dbReference type="EMBL" id="CM020618">
    <property type="protein sequence ID" value="KAK1858671.1"/>
    <property type="molecule type" value="Genomic_DNA"/>
</dbReference>
<keyword evidence="2" id="KW-1185">Reference proteome</keyword>
<evidence type="ECO:0000313" key="2">
    <source>
        <dbReference type="Proteomes" id="UP000798662"/>
    </source>
</evidence>
<accession>A0ACC3BLQ4</accession>
<name>A0ACC3BLQ4_PYRYE</name>
<sequence length="177" mass="17925">MGAPEVAVAVAHLFPANRTGERVYLEWGSGGSSAAFAASADRSYSIEHDPAWCASVSAKLAAAGLSPRPVTMRPQYAPIYDWYDTVASTAVGSVPRLVVLRPKRGDRLPGGVPVAPATVRGIYARLRERGGGGWVAGASAEIAERVRTGGWVAGASEPTAASAAAAAAVGAATIPGA</sequence>
<evidence type="ECO:0000313" key="1">
    <source>
        <dbReference type="EMBL" id="KAK1858671.1"/>
    </source>
</evidence>
<reference evidence="1" key="1">
    <citation type="submission" date="2019-11" db="EMBL/GenBank/DDBJ databases">
        <title>Nori genome reveals adaptations in red seaweeds to the harsh intertidal environment.</title>
        <authorList>
            <person name="Wang D."/>
            <person name="Mao Y."/>
        </authorList>
    </citation>
    <scope>NUCLEOTIDE SEQUENCE</scope>
    <source>
        <tissue evidence="1">Gametophyte</tissue>
    </source>
</reference>
<gene>
    <name evidence="1" type="ORF">I4F81_001272</name>
</gene>
<protein>
    <submittedName>
        <fullName evidence="1">Uncharacterized protein</fullName>
    </submittedName>
</protein>
<proteinExistence type="predicted"/>
<comment type="caution">
    <text evidence="1">The sequence shown here is derived from an EMBL/GenBank/DDBJ whole genome shotgun (WGS) entry which is preliminary data.</text>
</comment>
<organism evidence="1 2">
    <name type="scientific">Pyropia yezoensis</name>
    <name type="common">Susabi-nori</name>
    <name type="synonym">Porphyra yezoensis</name>
    <dbReference type="NCBI Taxonomy" id="2788"/>
    <lineage>
        <taxon>Eukaryota</taxon>
        <taxon>Rhodophyta</taxon>
        <taxon>Bangiophyceae</taxon>
        <taxon>Bangiales</taxon>
        <taxon>Bangiaceae</taxon>
        <taxon>Pyropia</taxon>
    </lineage>
</organism>